<dbReference type="Proteomes" id="UP001243420">
    <property type="component" value="Chromosome"/>
</dbReference>
<dbReference type="RefSeq" id="WP_279966835.1">
    <property type="nucleotide sequence ID" value="NZ_CP122537.1"/>
</dbReference>
<keyword evidence="1" id="KW-1133">Transmembrane helix</keyword>
<proteinExistence type="predicted"/>
<evidence type="ECO:0000313" key="3">
    <source>
        <dbReference type="Proteomes" id="UP001243420"/>
    </source>
</evidence>
<organism evidence="2 3">
    <name type="scientific">Jannaschia ovalis</name>
    <dbReference type="NCBI Taxonomy" id="3038773"/>
    <lineage>
        <taxon>Bacteria</taxon>
        <taxon>Pseudomonadati</taxon>
        <taxon>Pseudomonadota</taxon>
        <taxon>Alphaproteobacteria</taxon>
        <taxon>Rhodobacterales</taxon>
        <taxon>Roseobacteraceae</taxon>
        <taxon>Jannaschia</taxon>
    </lineage>
</organism>
<gene>
    <name evidence="2" type="ORF">P8627_06215</name>
</gene>
<keyword evidence="3" id="KW-1185">Reference proteome</keyword>
<feature type="transmembrane region" description="Helical" evidence="1">
    <location>
        <begin position="57"/>
        <end position="76"/>
    </location>
</feature>
<dbReference type="EMBL" id="CP122537">
    <property type="protein sequence ID" value="WGH79853.1"/>
    <property type="molecule type" value="Genomic_DNA"/>
</dbReference>
<name>A0ABY8LEY0_9RHOB</name>
<protein>
    <submittedName>
        <fullName evidence="2">Uncharacterized protein</fullName>
    </submittedName>
</protein>
<accession>A0ABY8LEY0</accession>
<evidence type="ECO:0000313" key="2">
    <source>
        <dbReference type="EMBL" id="WGH79853.1"/>
    </source>
</evidence>
<reference evidence="2 3" key="1">
    <citation type="submission" date="2023-04" db="EMBL/GenBank/DDBJ databases">
        <title>Jannaschia ovalis sp. nov., a marine bacterium isolated from sea tidal flat.</title>
        <authorList>
            <person name="Kwon D.Y."/>
            <person name="Kim J.-J."/>
        </authorList>
    </citation>
    <scope>NUCLEOTIDE SEQUENCE [LARGE SCALE GENOMIC DNA]</scope>
    <source>
        <strain evidence="2 3">GRR-S6-38</strain>
    </source>
</reference>
<keyword evidence="1" id="KW-0472">Membrane</keyword>
<evidence type="ECO:0000256" key="1">
    <source>
        <dbReference type="SAM" id="Phobius"/>
    </source>
</evidence>
<feature type="transmembrane region" description="Helical" evidence="1">
    <location>
        <begin position="6"/>
        <end position="27"/>
    </location>
</feature>
<sequence length="186" mass="19966">MLFNAVILSMAMLAAILAIGGGLMVLARQQVVVDEKGHVSQIEIPFFGKLSTNYPSLVAIIAGIALAYATMSRLVIEPQIPTLPLSAQVTFEGLAENTPVFVNAVPQRYLRTATVVGTGETPHEMILEVDEPGPYTVIAYTVTGVSPDGRPIFTLTQGPARRGDGRFEFSGRLIKALQEAVEEDQP</sequence>
<keyword evidence="1" id="KW-0812">Transmembrane</keyword>